<dbReference type="PANTHER" id="PTHR33167">
    <property type="entry name" value="TRANSCRIPTION FACTOR, PUTATIVE (DUF863)-RELATED"/>
    <property type="match status" value="1"/>
</dbReference>
<dbReference type="PANTHER" id="PTHR33167:SF4">
    <property type="entry name" value="TRANSCRIPTION FACTOR, PUTATIVE (DUF863)-RELATED"/>
    <property type="match status" value="1"/>
</dbReference>
<sequence length="1111" mass="123993">MDERRDAMRLRYLRDRKFGGFLLFAISKRMLFTKSIGHVYEDSDASHLTGADRSLMLDSVLQTLNSADRAFIIQYLYSNSVFLATAATTSLAWLSIRLHSAFVHCCNHPIIANMYRYHWGQLLICELHRLYRIQKDLMNEFQARNFNRSSVPAELSYSSSFSSQRWPEYTETISQMSGFPIGVTSWGNMPCAINEKTHLSFKRDRSIHFAQIPFPSGASKKDSEVLDYKPQKRTFDLQLPADVYMDIEGTDGFQKKNIAEPTNDATTPKNGTFYVLPDNGMKLTLQSDEVNHQVTNLTKQIGRSACIMVDLNKPSTKISFESPSNSASNQLLGTKPHNKLQQGYLDRLGDQQTPFHKDVYSKGEWPLNHESGNKGSTVDDFSRFSQASNHNGPTLPERLQSNSNSYCETFQYDHYNPEAWSRQELTHAIQTFPRFHSVTCLNSSMISPSVPSISTSQADLTSCTSSFALPLRNTAACKSSTLVAAHAPSFFSGSAYVNNESLSSNIDAQTPITHCQEWHNRSLNVSVGNVKTLPHTNKMHLNSIPYLNTASYKPDPINNGKENLHDNLPGSPIECSHSRDLKTPLELNLNQALPSVMEDTNTLGQDPMCYDGCYRFPGDASWQKKASISETEEKKTSIVDFSLSNEHPKFIYGSNVVTPNIKKGEKELDLSACNLQEVTSTMPFRDHTMQGDKDSEKNGKRILGFPIDGVERHSSILVSTKYTEKLLAEKAMFMENDDRKFANFLCGTKILSMQKNIQNGDSSTEVCGAMNTANSRPHINLNAELAYADDSTPSELIPEGVVVVRPSHSISIFGAKIVSDPDLQASTSQAETSIINQYKHISSNKADDSEKKDFSCEKLVRLAAENLVAISADCNDCHNDIGSNRLSLPQFDTLCWFAELVSHGSENLVLVDNGRNGYAQSLDVDADHNDAAGGLDLFEAMTLELEEVKVDQQCHEAKETEAKGDEENEQEVKTPASLLFTKARRGQGRKRRQKRDFQKDVLPGLASLSRLEVSEDLQTIGGMLKSSGRRWQTSLLRQNTGQKRMNTQRKGTRQLSMSIAVEEAQVTSCQPSPLSNTELGVVGSSMIGWGRTTRRCSRRRCLPQSFIGPLT</sequence>
<dbReference type="AlphaFoldDB" id="A0A8J5M9J7"/>
<proteinExistence type="predicted"/>
<organism evidence="1 2">
    <name type="scientific">Zingiber officinale</name>
    <name type="common">Ginger</name>
    <name type="synonym">Amomum zingiber</name>
    <dbReference type="NCBI Taxonomy" id="94328"/>
    <lineage>
        <taxon>Eukaryota</taxon>
        <taxon>Viridiplantae</taxon>
        <taxon>Streptophyta</taxon>
        <taxon>Embryophyta</taxon>
        <taxon>Tracheophyta</taxon>
        <taxon>Spermatophyta</taxon>
        <taxon>Magnoliopsida</taxon>
        <taxon>Liliopsida</taxon>
        <taxon>Zingiberales</taxon>
        <taxon>Zingiberaceae</taxon>
        <taxon>Zingiber</taxon>
    </lineage>
</organism>
<evidence type="ECO:0000313" key="2">
    <source>
        <dbReference type="Proteomes" id="UP000734854"/>
    </source>
</evidence>
<protein>
    <submittedName>
        <fullName evidence="1">Uncharacterized protein</fullName>
    </submittedName>
</protein>
<dbReference type="Pfam" id="PF05904">
    <property type="entry name" value="DUF863"/>
    <property type="match status" value="1"/>
</dbReference>
<keyword evidence="2" id="KW-1185">Reference proteome</keyword>
<comment type="caution">
    <text evidence="1">The sequence shown here is derived from an EMBL/GenBank/DDBJ whole genome shotgun (WGS) entry which is preliminary data.</text>
</comment>
<dbReference type="EMBL" id="JACMSC010000001">
    <property type="protein sequence ID" value="KAG6537452.1"/>
    <property type="molecule type" value="Genomic_DNA"/>
</dbReference>
<dbReference type="Proteomes" id="UP000734854">
    <property type="component" value="Unassembled WGS sequence"/>
</dbReference>
<reference evidence="1 2" key="1">
    <citation type="submission" date="2020-08" db="EMBL/GenBank/DDBJ databases">
        <title>Plant Genome Project.</title>
        <authorList>
            <person name="Zhang R.-G."/>
        </authorList>
    </citation>
    <scope>NUCLEOTIDE SEQUENCE [LARGE SCALE GENOMIC DNA]</scope>
    <source>
        <tissue evidence="1">Rhizome</tissue>
    </source>
</reference>
<name>A0A8J5M9J7_ZINOF</name>
<dbReference type="InterPro" id="IPR008581">
    <property type="entry name" value="DUF863_pln"/>
</dbReference>
<gene>
    <name evidence="1" type="ORF">ZIOFF_002546</name>
</gene>
<evidence type="ECO:0000313" key="1">
    <source>
        <dbReference type="EMBL" id="KAG6537452.1"/>
    </source>
</evidence>
<accession>A0A8J5M9J7</accession>